<dbReference type="SMART" id="SM00382">
    <property type="entry name" value="AAA"/>
    <property type="match status" value="1"/>
</dbReference>
<feature type="domain" description="Response regulatory" evidence="7">
    <location>
        <begin position="4"/>
        <end position="118"/>
    </location>
</feature>
<dbReference type="PANTHER" id="PTHR32071:SF122">
    <property type="entry name" value="SIGMA FACTOR"/>
    <property type="match status" value="1"/>
</dbReference>
<proteinExistence type="predicted"/>
<feature type="non-terminal residue" evidence="8">
    <location>
        <position position="452"/>
    </location>
</feature>
<dbReference type="Gene3D" id="3.40.50.2300">
    <property type="match status" value="1"/>
</dbReference>
<keyword evidence="2" id="KW-0067">ATP-binding</keyword>
<accession>A0A382GT55</accession>
<dbReference type="EMBL" id="UINC01056846">
    <property type="protein sequence ID" value="SVB77361.1"/>
    <property type="molecule type" value="Genomic_DNA"/>
</dbReference>
<dbReference type="InterPro" id="IPR025943">
    <property type="entry name" value="Sigma_54_int_dom_ATP-bd_2"/>
</dbReference>
<dbReference type="Gene3D" id="1.10.8.60">
    <property type="match status" value="1"/>
</dbReference>
<evidence type="ECO:0000256" key="5">
    <source>
        <dbReference type="ARBA" id="ARBA00023163"/>
    </source>
</evidence>
<dbReference type="PROSITE" id="PS50045">
    <property type="entry name" value="SIGMA54_INTERACT_4"/>
    <property type="match status" value="1"/>
</dbReference>
<dbReference type="PROSITE" id="PS00676">
    <property type="entry name" value="SIGMA54_INTERACT_2"/>
    <property type="match status" value="1"/>
</dbReference>
<dbReference type="InterPro" id="IPR058031">
    <property type="entry name" value="AAA_lid_NorR"/>
</dbReference>
<dbReference type="PROSITE" id="PS50110">
    <property type="entry name" value="RESPONSE_REGULATORY"/>
    <property type="match status" value="1"/>
</dbReference>
<dbReference type="PROSITE" id="PS00688">
    <property type="entry name" value="SIGMA54_INTERACT_3"/>
    <property type="match status" value="1"/>
</dbReference>
<keyword evidence="5" id="KW-0804">Transcription</keyword>
<dbReference type="InterPro" id="IPR027417">
    <property type="entry name" value="P-loop_NTPase"/>
</dbReference>
<evidence type="ECO:0000259" key="6">
    <source>
        <dbReference type="PROSITE" id="PS50045"/>
    </source>
</evidence>
<sequence>MNPNLLIVDDEKPTRDGLRAALEDRYEVYVAEDAASAANLLEAESFEVLLTDFRLPNNEDGMKLIARAKSLAKPPICILMTAYGSEELAVEALKQGADDYLAKGRMQIDELETRIARALKLRTLESENKTLKQQLNKKFGLENIIGESEPMQRVMDIVRQVAPSRATVLIQGESGTGKELLAKAIHQLSPRLRRPMVTVHCAALSPTLLESELFGHEKGAFTGAHERRVGRFEQAEGGTLFLDEIGEIDETTQVKLLRFLGERTFERVGGNKTLTVDVRVVAATNKNLKDLVSNGEFREDLYFRLGVVELWAPPLRERASDIPMLALSFLGEFAEENAKPVTDFTAEALEAIIRYAWPGNVRELRTAVEHAVVLARGDMIELTGLPQSVQSRGVIQHEKQLTQPLVDKGVTLEEAEKQLITRTLKECRGNRTTAARKIGISRRTLHRKLNRY</sequence>
<dbReference type="Gene3D" id="1.10.10.60">
    <property type="entry name" value="Homeodomain-like"/>
    <property type="match status" value="1"/>
</dbReference>
<name>A0A382GT55_9ZZZZ</name>
<keyword evidence="3" id="KW-0805">Transcription regulation</keyword>
<dbReference type="GO" id="GO:0000160">
    <property type="term" value="P:phosphorelay signal transduction system"/>
    <property type="evidence" value="ECO:0007669"/>
    <property type="project" value="InterPro"/>
</dbReference>
<evidence type="ECO:0000256" key="2">
    <source>
        <dbReference type="ARBA" id="ARBA00022840"/>
    </source>
</evidence>
<dbReference type="CDD" id="cd00156">
    <property type="entry name" value="REC"/>
    <property type="match status" value="1"/>
</dbReference>
<reference evidence="8" key="1">
    <citation type="submission" date="2018-05" db="EMBL/GenBank/DDBJ databases">
        <authorList>
            <person name="Lanie J.A."/>
            <person name="Ng W.-L."/>
            <person name="Kazmierczak K.M."/>
            <person name="Andrzejewski T.M."/>
            <person name="Davidsen T.M."/>
            <person name="Wayne K.J."/>
            <person name="Tettelin H."/>
            <person name="Glass J.I."/>
            <person name="Rusch D."/>
            <person name="Podicherti R."/>
            <person name="Tsui H.-C.T."/>
            <person name="Winkler M.E."/>
        </authorList>
    </citation>
    <scope>NUCLEOTIDE SEQUENCE</scope>
</reference>
<dbReference type="CDD" id="cd00009">
    <property type="entry name" value="AAA"/>
    <property type="match status" value="1"/>
</dbReference>
<evidence type="ECO:0000313" key="8">
    <source>
        <dbReference type="EMBL" id="SVB77361.1"/>
    </source>
</evidence>
<dbReference type="PRINTS" id="PR01590">
    <property type="entry name" value="HTHFIS"/>
</dbReference>
<dbReference type="PANTHER" id="PTHR32071">
    <property type="entry name" value="TRANSCRIPTIONAL REGULATORY PROTEIN"/>
    <property type="match status" value="1"/>
</dbReference>
<dbReference type="AlphaFoldDB" id="A0A382GT55"/>
<dbReference type="PROSITE" id="PS00675">
    <property type="entry name" value="SIGMA54_INTERACT_1"/>
    <property type="match status" value="1"/>
</dbReference>
<evidence type="ECO:0000256" key="1">
    <source>
        <dbReference type="ARBA" id="ARBA00022741"/>
    </source>
</evidence>
<organism evidence="8">
    <name type="scientific">marine metagenome</name>
    <dbReference type="NCBI Taxonomy" id="408172"/>
    <lineage>
        <taxon>unclassified sequences</taxon>
        <taxon>metagenomes</taxon>
        <taxon>ecological metagenomes</taxon>
    </lineage>
</organism>
<evidence type="ECO:0008006" key="9">
    <source>
        <dbReference type="Google" id="ProtNLM"/>
    </source>
</evidence>
<feature type="domain" description="Sigma-54 factor interaction" evidence="6">
    <location>
        <begin position="144"/>
        <end position="373"/>
    </location>
</feature>
<dbReference type="InterPro" id="IPR025944">
    <property type="entry name" value="Sigma_54_int_dom_CS"/>
</dbReference>
<dbReference type="SMART" id="SM00448">
    <property type="entry name" value="REC"/>
    <property type="match status" value="1"/>
</dbReference>
<dbReference type="InterPro" id="IPR001789">
    <property type="entry name" value="Sig_transdc_resp-reg_receiver"/>
</dbReference>
<dbReference type="InterPro" id="IPR025662">
    <property type="entry name" value="Sigma_54_int_dom_ATP-bd_1"/>
</dbReference>
<dbReference type="InterPro" id="IPR009057">
    <property type="entry name" value="Homeodomain-like_sf"/>
</dbReference>
<dbReference type="Gene3D" id="3.40.50.300">
    <property type="entry name" value="P-loop containing nucleotide triphosphate hydrolases"/>
    <property type="match status" value="1"/>
</dbReference>
<dbReference type="InterPro" id="IPR003593">
    <property type="entry name" value="AAA+_ATPase"/>
</dbReference>
<dbReference type="SUPFAM" id="SSF46689">
    <property type="entry name" value="Homeodomain-like"/>
    <property type="match status" value="1"/>
</dbReference>
<dbReference type="FunFam" id="3.40.50.300:FF:000006">
    <property type="entry name" value="DNA-binding transcriptional regulator NtrC"/>
    <property type="match status" value="1"/>
</dbReference>
<dbReference type="InterPro" id="IPR002197">
    <property type="entry name" value="HTH_Fis"/>
</dbReference>
<evidence type="ECO:0000259" key="7">
    <source>
        <dbReference type="PROSITE" id="PS50110"/>
    </source>
</evidence>
<dbReference type="InterPro" id="IPR011006">
    <property type="entry name" value="CheY-like_superfamily"/>
</dbReference>
<dbReference type="Pfam" id="PF02954">
    <property type="entry name" value="HTH_8"/>
    <property type="match status" value="1"/>
</dbReference>
<keyword evidence="1" id="KW-0547">Nucleotide-binding</keyword>
<keyword evidence="4" id="KW-0238">DNA-binding</keyword>
<protein>
    <recommendedName>
        <fullName evidence="9">Transcriptional regulator</fullName>
    </recommendedName>
</protein>
<dbReference type="GO" id="GO:0043565">
    <property type="term" value="F:sequence-specific DNA binding"/>
    <property type="evidence" value="ECO:0007669"/>
    <property type="project" value="InterPro"/>
</dbReference>
<dbReference type="Pfam" id="PF00158">
    <property type="entry name" value="Sigma54_activat"/>
    <property type="match status" value="1"/>
</dbReference>
<dbReference type="Pfam" id="PF25601">
    <property type="entry name" value="AAA_lid_14"/>
    <property type="match status" value="1"/>
</dbReference>
<evidence type="ECO:0000256" key="4">
    <source>
        <dbReference type="ARBA" id="ARBA00023125"/>
    </source>
</evidence>
<evidence type="ECO:0000256" key="3">
    <source>
        <dbReference type="ARBA" id="ARBA00023015"/>
    </source>
</evidence>
<gene>
    <name evidence="8" type="ORF">METZ01_LOCUS230215</name>
</gene>
<dbReference type="InterPro" id="IPR002078">
    <property type="entry name" value="Sigma_54_int"/>
</dbReference>
<dbReference type="SUPFAM" id="SSF52172">
    <property type="entry name" value="CheY-like"/>
    <property type="match status" value="1"/>
</dbReference>
<dbReference type="SUPFAM" id="SSF52540">
    <property type="entry name" value="P-loop containing nucleoside triphosphate hydrolases"/>
    <property type="match status" value="1"/>
</dbReference>
<dbReference type="GO" id="GO:0006355">
    <property type="term" value="P:regulation of DNA-templated transcription"/>
    <property type="evidence" value="ECO:0007669"/>
    <property type="project" value="InterPro"/>
</dbReference>
<dbReference type="GO" id="GO:0005524">
    <property type="term" value="F:ATP binding"/>
    <property type="evidence" value="ECO:0007669"/>
    <property type="project" value="UniProtKB-KW"/>
</dbReference>
<dbReference type="Pfam" id="PF00072">
    <property type="entry name" value="Response_reg"/>
    <property type="match status" value="1"/>
</dbReference>